<dbReference type="InterPro" id="IPR025665">
    <property type="entry name" value="Beta-barrel_OMP_2"/>
</dbReference>
<protein>
    <submittedName>
        <fullName evidence="3">PorT family protein</fullName>
    </submittedName>
</protein>
<organism evidence="3 4">
    <name type="scientific">Aequorivita echinoideorum</name>
    <dbReference type="NCBI Taxonomy" id="1549647"/>
    <lineage>
        <taxon>Bacteria</taxon>
        <taxon>Pseudomonadati</taxon>
        <taxon>Bacteroidota</taxon>
        <taxon>Flavobacteriia</taxon>
        <taxon>Flavobacteriales</taxon>
        <taxon>Flavobacteriaceae</taxon>
        <taxon>Aequorivita</taxon>
    </lineage>
</organism>
<sequence>MWQKHFKKFIFIFCALISIASFSQDTIRVGAGIDSLYREDQFYIGITYNLISSAPSGVRIRGLSGGIQGGFTRDMPINKRRNVAIAVGAGLAFDQFGQNLFIGESAMDNTIFRVLNEDEIDFSRNRFTMAIVEAPIQFRWRTSTSTESNFWRIYAGFRVGYAFYYRSTFKQPNNNVNQTKIPEFDPLRLSATLSFGFSTFNFYGSYSINPFFKDAFTVNGEAVDFRTIKIGLMFYIL</sequence>
<feature type="signal peptide" evidence="1">
    <location>
        <begin position="1"/>
        <end position="23"/>
    </location>
</feature>
<feature type="domain" description="Outer membrane protein beta-barrel" evidence="2">
    <location>
        <begin position="36"/>
        <end position="212"/>
    </location>
</feature>
<gene>
    <name evidence="3" type="ORF">KIV10_06315</name>
</gene>
<feature type="chain" id="PRO_5046425754" evidence="1">
    <location>
        <begin position="24"/>
        <end position="237"/>
    </location>
</feature>
<keyword evidence="1" id="KW-0732">Signal</keyword>
<name>A0ABS5S3K4_9FLAO</name>
<evidence type="ECO:0000313" key="4">
    <source>
        <dbReference type="Proteomes" id="UP001297092"/>
    </source>
</evidence>
<evidence type="ECO:0000313" key="3">
    <source>
        <dbReference type="EMBL" id="MBT0607791.1"/>
    </source>
</evidence>
<reference evidence="3 4" key="1">
    <citation type="submission" date="2021-05" db="EMBL/GenBank/DDBJ databases">
        <title>Aequorivita echinoideorum JCM 30378 genome.</title>
        <authorList>
            <person name="Zhang H."/>
            <person name="Li C."/>
        </authorList>
    </citation>
    <scope>NUCLEOTIDE SEQUENCE [LARGE SCALE GENOMIC DNA]</scope>
    <source>
        <strain evidence="3 4">JCM30378</strain>
    </source>
</reference>
<dbReference type="Proteomes" id="UP001297092">
    <property type="component" value="Unassembled WGS sequence"/>
</dbReference>
<evidence type="ECO:0000259" key="2">
    <source>
        <dbReference type="Pfam" id="PF13568"/>
    </source>
</evidence>
<accession>A0ABS5S3K4</accession>
<evidence type="ECO:0000256" key="1">
    <source>
        <dbReference type="SAM" id="SignalP"/>
    </source>
</evidence>
<dbReference type="EMBL" id="JAHCTB010000002">
    <property type="protein sequence ID" value="MBT0607791.1"/>
    <property type="molecule type" value="Genomic_DNA"/>
</dbReference>
<dbReference type="Pfam" id="PF13568">
    <property type="entry name" value="OMP_b-brl_2"/>
    <property type="match status" value="1"/>
</dbReference>
<proteinExistence type="predicted"/>
<dbReference type="RefSeq" id="WP_214112640.1">
    <property type="nucleotide sequence ID" value="NZ_JAHCTB010000002.1"/>
</dbReference>
<comment type="caution">
    <text evidence="3">The sequence shown here is derived from an EMBL/GenBank/DDBJ whole genome shotgun (WGS) entry which is preliminary data.</text>
</comment>
<keyword evidence="4" id="KW-1185">Reference proteome</keyword>